<evidence type="ECO:0000259" key="1">
    <source>
        <dbReference type="PROSITE" id="PS50943"/>
    </source>
</evidence>
<dbReference type="AlphaFoldDB" id="A0A3E1NQC2"/>
<dbReference type="CDD" id="cd00093">
    <property type="entry name" value="HTH_XRE"/>
    <property type="match status" value="1"/>
</dbReference>
<feature type="domain" description="HTH cro/C1-type" evidence="1">
    <location>
        <begin position="30"/>
        <end position="83"/>
    </location>
</feature>
<sequence length="198" mass="23143">MNNISPARSVSGHFFMNEIKTARAQLGAFFRQRREEMGIPIEVLGDFLGVTANTINGIETGRFAWDIDIHLRLCQAMEIKPYFSTTKPPGSEDYRNRPDDDAERYHGYYISENLMLYPNQLAILKLTSPRLFLRFNYPDSHFIDFDDWKANHTDLQWLDPTDKPGSQEEAESILIDCWNFLALHEREEDKLYSDEENQ</sequence>
<dbReference type="GO" id="GO:0003677">
    <property type="term" value="F:DNA binding"/>
    <property type="evidence" value="ECO:0007669"/>
    <property type="project" value="InterPro"/>
</dbReference>
<dbReference type="Pfam" id="PF13560">
    <property type="entry name" value="HTH_31"/>
    <property type="match status" value="1"/>
</dbReference>
<keyword evidence="3" id="KW-1185">Reference proteome</keyword>
<dbReference type="Gene3D" id="1.10.260.40">
    <property type="entry name" value="lambda repressor-like DNA-binding domains"/>
    <property type="match status" value="1"/>
</dbReference>
<dbReference type="InterPro" id="IPR001387">
    <property type="entry name" value="Cro/C1-type_HTH"/>
</dbReference>
<organism evidence="2 3">
    <name type="scientific">Deminuibacter soli</name>
    <dbReference type="NCBI Taxonomy" id="2291815"/>
    <lineage>
        <taxon>Bacteria</taxon>
        <taxon>Pseudomonadati</taxon>
        <taxon>Bacteroidota</taxon>
        <taxon>Chitinophagia</taxon>
        <taxon>Chitinophagales</taxon>
        <taxon>Chitinophagaceae</taxon>
        <taxon>Deminuibacter</taxon>
    </lineage>
</organism>
<protein>
    <submittedName>
        <fullName evidence="2">XRE family transcriptional regulator</fullName>
    </submittedName>
</protein>
<accession>A0A3E1NQC2</accession>
<evidence type="ECO:0000313" key="2">
    <source>
        <dbReference type="EMBL" id="RFM30014.1"/>
    </source>
</evidence>
<dbReference type="EMBL" id="QTJU01000001">
    <property type="protein sequence ID" value="RFM30014.1"/>
    <property type="molecule type" value="Genomic_DNA"/>
</dbReference>
<comment type="caution">
    <text evidence="2">The sequence shown here is derived from an EMBL/GenBank/DDBJ whole genome shotgun (WGS) entry which is preliminary data.</text>
</comment>
<proteinExistence type="predicted"/>
<dbReference type="Proteomes" id="UP000261284">
    <property type="component" value="Unassembled WGS sequence"/>
</dbReference>
<gene>
    <name evidence="2" type="ORF">DXN05_03315</name>
</gene>
<dbReference type="PROSITE" id="PS50943">
    <property type="entry name" value="HTH_CROC1"/>
    <property type="match status" value="1"/>
</dbReference>
<dbReference type="InterPro" id="IPR010982">
    <property type="entry name" value="Lambda_DNA-bd_dom_sf"/>
</dbReference>
<reference evidence="2 3" key="1">
    <citation type="submission" date="2018-08" db="EMBL/GenBank/DDBJ databases">
        <title>Chitinophagaceae sp. K23C18032701, a novel bacterium isolated from forest soil.</title>
        <authorList>
            <person name="Wang C."/>
        </authorList>
    </citation>
    <scope>NUCLEOTIDE SEQUENCE [LARGE SCALE GENOMIC DNA]</scope>
    <source>
        <strain evidence="2 3">K23C18032701</strain>
    </source>
</reference>
<dbReference type="SUPFAM" id="SSF47413">
    <property type="entry name" value="lambda repressor-like DNA-binding domains"/>
    <property type="match status" value="1"/>
</dbReference>
<name>A0A3E1NQC2_9BACT</name>
<evidence type="ECO:0000313" key="3">
    <source>
        <dbReference type="Proteomes" id="UP000261284"/>
    </source>
</evidence>